<protein>
    <submittedName>
        <fullName evidence="3">DUF927 domain-containing protein</fullName>
    </submittedName>
</protein>
<organism evidence="3 4">
    <name type="scientific">Sporosarcina gallistercoris</name>
    <dbReference type="NCBI Taxonomy" id="2762245"/>
    <lineage>
        <taxon>Bacteria</taxon>
        <taxon>Bacillati</taxon>
        <taxon>Bacillota</taxon>
        <taxon>Bacilli</taxon>
        <taxon>Bacillales</taxon>
        <taxon>Caryophanaceae</taxon>
        <taxon>Sporosarcina</taxon>
    </lineage>
</organism>
<sequence>MATKLSYKYELLPNAAVTTLPNASDEIKIGSKFIVTKNSLYVQETDMETGTKTKSKLSQLVWIDKVYRTLDNGTVLLEILFYSRGQYHRVSTTREIFNEKNIMLLTEKGADVRGDNYKRIVAFLQQQEQTIQQTHYLHTALGWKQTGDELVYYHYHSLSGKSIEEPSGSVRDTRVNEVASIYSGPLAIQPTGQFEVWKETIRQHVLGRPALEFALVYGFTSVVNGLLSKYLPLEVLLVHIYGDSSTGKTTASRLAISSFGKPSADGLLKNWNATFNALMKVIAHNHGLPIVLDESSTKTNSDFTSVIYQLAEGRDKNRLNSDIELREQEKWSGAFLSTGEHRLTEKSNQNSGLLVRLPEFGNIAWTDSAAHAEAIKNALENNYGHAGPQFVQHVIDTFEEEAWRAQLEEWKERVVEAMTIKDGFSERIAEKYAVMLLTGQVMNDCFDFEIQLDSLLEFIIENDQENIGTRSLESKSLDYLQQKIVKHHAKFNFGDRGFSGTACYGALKKKQDYLEVSVVKTILDTWLSEGGFSSNQVVLKGLKKEGILDNEAGKNTRQRKLVGEEGKPAKQTVYVLKLPHELLDEVSTLPQTHHLSRPNSVFMDNPPAQSLEDILPDFD</sequence>
<reference evidence="3 4" key="1">
    <citation type="submission" date="2020-08" db="EMBL/GenBank/DDBJ databases">
        <title>A Genomic Blueprint of the Chicken Gut Microbiome.</title>
        <authorList>
            <person name="Gilroy R."/>
            <person name="Ravi A."/>
            <person name="Getino M."/>
            <person name="Pursley I."/>
            <person name="Horton D.L."/>
            <person name="Alikhan N.-F."/>
            <person name="Baker D."/>
            <person name="Gharbi K."/>
            <person name="Hall N."/>
            <person name="Watson M."/>
            <person name="Adriaenssens E.M."/>
            <person name="Foster-Nyarko E."/>
            <person name="Jarju S."/>
            <person name="Secka A."/>
            <person name="Antonio M."/>
            <person name="Oren A."/>
            <person name="Chaudhuri R."/>
            <person name="La Ragione R.M."/>
            <person name="Hildebrand F."/>
            <person name="Pallen M.J."/>
        </authorList>
    </citation>
    <scope>NUCLEOTIDE SEQUENCE [LARGE SCALE GENOMIC DNA]</scope>
    <source>
        <strain evidence="3 4">Sa3CUA8</strain>
    </source>
</reference>
<evidence type="ECO:0000259" key="2">
    <source>
        <dbReference type="Pfam" id="PF18662"/>
    </source>
</evidence>
<gene>
    <name evidence="3" type="ORF">H9659_12325</name>
</gene>
<evidence type="ECO:0000259" key="1">
    <source>
        <dbReference type="Pfam" id="PF06048"/>
    </source>
</evidence>
<evidence type="ECO:0000313" key="3">
    <source>
        <dbReference type="EMBL" id="MBD7909112.1"/>
    </source>
</evidence>
<dbReference type="RefSeq" id="WP_191690977.1">
    <property type="nucleotide sequence ID" value="NZ_JACSQY010000010.1"/>
</dbReference>
<dbReference type="InterPro" id="IPR040538">
    <property type="entry name" value="Cch_HTH"/>
</dbReference>
<feature type="domain" description="DUF927" evidence="1">
    <location>
        <begin position="33"/>
        <end position="328"/>
    </location>
</feature>
<dbReference type="Pfam" id="PF18662">
    <property type="entry name" value="HTH_56"/>
    <property type="match status" value="1"/>
</dbReference>
<keyword evidence="4" id="KW-1185">Reference proteome</keyword>
<dbReference type="EMBL" id="JACSQY010000010">
    <property type="protein sequence ID" value="MBD7909112.1"/>
    <property type="molecule type" value="Genomic_DNA"/>
</dbReference>
<dbReference type="InterPro" id="IPR009270">
    <property type="entry name" value="DUF927"/>
</dbReference>
<evidence type="ECO:0000313" key="4">
    <source>
        <dbReference type="Proteomes" id="UP000659496"/>
    </source>
</evidence>
<feature type="domain" description="Cch helix turn helix" evidence="2">
    <location>
        <begin position="472"/>
        <end position="581"/>
    </location>
</feature>
<proteinExistence type="predicted"/>
<comment type="caution">
    <text evidence="3">The sequence shown here is derived from an EMBL/GenBank/DDBJ whole genome shotgun (WGS) entry which is preliminary data.</text>
</comment>
<dbReference type="Pfam" id="PF06048">
    <property type="entry name" value="DUF927"/>
    <property type="match status" value="1"/>
</dbReference>
<accession>A0ABR8PLS8</accession>
<name>A0ABR8PLS8_9BACL</name>
<dbReference type="Proteomes" id="UP000659496">
    <property type="component" value="Unassembled WGS sequence"/>
</dbReference>